<proteinExistence type="predicted"/>
<evidence type="ECO:0000256" key="1">
    <source>
        <dbReference type="SAM" id="MobiDB-lite"/>
    </source>
</evidence>
<feature type="region of interest" description="Disordered" evidence="1">
    <location>
        <begin position="1"/>
        <end position="35"/>
    </location>
</feature>
<keyword evidence="3" id="KW-1185">Reference proteome</keyword>
<dbReference type="Proteomes" id="UP000250140">
    <property type="component" value="Unassembled WGS sequence"/>
</dbReference>
<protein>
    <recommendedName>
        <fullName evidence="4">BTB domain-containing protein</fullName>
    </recommendedName>
</protein>
<organism evidence="2 3">
    <name type="scientific">Glonium stellatum</name>
    <dbReference type="NCBI Taxonomy" id="574774"/>
    <lineage>
        <taxon>Eukaryota</taxon>
        <taxon>Fungi</taxon>
        <taxon>Dikarya</taxon>
        <taxon>Ascomycota</taxon>
        <taxon>Pezizomycotina</taxon>
        <taxon>Dothideomycetes</taxon>
        <taxon>Pleosporomycetidae</taxon>
        <taxon>Gloniales</taxon>
        <taxon>Gloniaceae</taxon>
        <taxon>Glonium</taxon>
    </lineage>
</organism>
<sequence>MVSKRVKRIKQDRRLNGAKSHHSNDHATPPNTANQATIPMNIAAGVDKYSFGGVSTASSTQASQGVTKMHWQMPKLTTMAGPMTGRLTTKPTPELDEGLPTRVIEIRFLRRSERQKLLDGPKVAIVLDGAQGNDRIEGIPKTLLLAFSNLAQEQFSRLELTSTKEFYLPKGSACMGALKQILYWMQTTCNTIKPFSIPIPDQLKHTILIYHTVKSMRIPEAETRLVRHLRDTISHEFLDYDVIDQIMMLLGPTDPVAKHLVHVLAHARKTHKLPNAQSFATYLQLHPELAILIQGVNDKVLAGDWLHRQSGFRVLSPN</sequence>
<accession>A0A8E2JP17</accession>
<dbReference type="OrthoDB" id="3801338at2759"/>
<evidence type="ECO:0000313" key="2">
    <source>
        <dbReference type="EMBL" id="OCL04127.1"/>
    </source>
</evidence>
<evidence type="ECO:0000313" key="3">
    <source>
        <dbReference type="Proteomes" id="UP000250140"/>
    </source>
</evidence>
<dbReference type="EMBL" id="KV750597">
    <property type="protein sequence ID" value="OCL04127.1"/>
    <property type="molecule type" value="Genomic_DNA"/>
</dbReference>
<name>A0A8E2JP17_9PEZI</name>
<dbReference type="AlphaFoldDB" id="A0A8E2JP17"/>
<gene>
    <name evidence="2" type="ORF">AOQ84DRAFT_380924</name>
</gene>
<feature type="compositionally biased region" description="Basic residues" evidence="1">
    <location>
        <begin position="1"/>
        <end position="11"/>
    </location>
</feature>
<reference evidence="2 3" key="1">
    <citation type="journal article" date="2016" name="Nat. Commun.">
        <title>Ectomycorrhizal ecology is imprinted in the genome of the dominant symbiotic fungus Cenococcum geophilum.</title>
        <authorList>
            <consortium name="DOE Joint Genome Institute"/>
            <person name="Peter M."/>
            <person name="Kohler A."/>
            <person name="Ohm R.A."/>
            <person name="Kuo A."/>
            <person name="Krutzmann J."/>
            <person name="Morin E."/>
            <person name="Arend M."/>
            <person name="Barry K.W."/>
            <person name="Binder M."/>
            <person name="Choi C."/>
            <person name="Clum A."/>
            <person name="Copeland A."/>
            <person name="Grisel N."/>
            <person name="Haridas S."/>
            <person name="Kipfer T."/>
            <person name="LaButti K."/>
            <person name="Lindquist E."/>
            <person name="Lipzen A."/>
            <person name="Maire R."/>
            <person name="Meier B."/>
            <person name="Mihaltcheva S."/>
            <person name="Molinier V."/>
            <person name="Murat C."/>
            <person name="Poggeler S."/>
            <person name="Quandt C.A."/>
            <person name="Sperisen C."/>
            <person name="Tritt A."/>
            <person name="Tisserant E."/>
            <person name="Crous P.W."/>
            <person name="Henrissat B."/>
            <person name="Nehls U."/>
            <person name="Egli S."/>
            <person name="Spatafora J.W."/>
            <person name="Grigoriev I.V."/>
            <person name="Martin F.M."/>
        </authorList>
    </citation>
    <scope>NUCLEOTIDE SEQUENCE [LARGE SCALE GENOMIC DNA]</scope>
    <source>
        <strain evidence="2 3">CBS 207.34</strain>
    </source>
</reference>
<evidence type="ECO:0008006" key="4">
    <source>
        <dbReference type="Google" id="ProtNLM"/>
    </source>
</evidence>